<evidence type="ECO:0000313" key="1">
    <source>
        <dbReference type="EMBL" id="OUJ02589.1"/>
    </source>
</evidence>
<dbReference type="AlphaFoldDB" id="A0A1Z5YV10"/>
<dbReference type="EMBL" id="JOMQ01000026">
    <property type="protein sequence ID" value="OUJ02589.1"/>
    <property type="molecule type" value="Genomic_DNA"/>
</dbReference>
<comment type="caution">
    <text evidence="1">The sequence shown here is derived from an EMBL/GenBank/DDBJ whole genome shotgun (WGS) entry which is preliminary data.</text>
</comment>
<proteinExistence type="predicted"/>
<dbReference type="RefSeq" id="WP_086651139.1">
    <property type="nucleotide sequence ID" value="NZ_JOMQ01000026.1"/>
</dbReference>
<evidence type="ECO:0000313" key="2">
    <source>
        <dbReference type="Proteomes" id="UP000196086"/>
    </source>
</evidence>
<accession>A0A1Z5YV10</accession>
<organism evidence="1 2">
    <name type="scientific">Acetobacter cibinongensis</name>
    <dbReference type="NCBI Taxonomy" id="146475"/>
    <lineage>
        <taxon>Bacteria</taxon>
        <taxon>Pseudomonadati</taxon>
        <taxon>Pseudomonadota</taxon>
        <taxon>Alphaproteobacteria</taxon>
        <taxon>Acetobacterales</taxon>
        <taxon>Acetobacteraceae</taxon>
        <taxon>Acetobacter</taxon>
    </lineage>
</organism>
<gene>
    <name evidence="1" type="ORF">HK14_05415</name>
</gene>
<reference evidence="1 2" key="1">
    <citation type="submission" date="2014-06" db="EMBL/GenBank/DDBJ databases">
        <authorList>
            <person name="Ju J."/>
            <person name="Zhang J."/>
        </authorList>
    </citation>
    <scope>NUCLEOTIDE SEQUENCE [LARGE SCALE GENOMIC DNA]</scope>
    <source>
        <strain evidence="1 2">DsW_47</strain>
    </source>
</reference>
<name>A0A1Z5YV10_9PROT</name>
<protein>
    <submittedName>
        <fullName evidence="1">Uncharacterized protein</fullName>
    </submittedName>
</protein>
<dbReference type="Proteomes" id="UP000196086">
    <property type="component" value="Unassembled WGS sequence"/>
</dbReference>
<sequence length="82" mass="9586">MKLDVEFTQEEIEVLAQMAKRFGRTSKARLKNDNVEILLAEHEYEKAKSAMNKIADKFSKDGLYYEMANRHEAKLSDYTRTP</sequence>